<organism evidence="2 3">
    <name type="scientific">Armillaria luteobubalina</name>
    <dbReference type="NCBI Taxonomy" id="153913"/>
    <lineage>
        <taxon>Eukaryota</taxon>
        <taxon>Fungi</taxon>
        <taxon>Dikarya</taxon>
        <taxon>Basidiomycota</taxon>
        <taxon>Agaricomycotina</taxon>
        <taxon>Agaricomycetes</taxon>
        <taxon>Agaricomycetidae</taxon>
        <taxon>Agaricales</taxon>
        <taxon>Marasmiineae</taxon>
        <taxon>Physalacriaceae</taxon>
        <taxon>Armillaria</taxon>
    </lineage>
</organism>
<feature type="chain" id="PRO_5041324528" description="Secreted protein" evidence="1">
    <location>
        <begin position="23"/>
        <end position="70"/>
    </location>
</feature>
<gene>
    <name evidence="2" type="ORF">EDD18DRAFT_649130</name>
</gene>
<evidence type="ECO:0000313" key="3">
    <source>
        <dbReference type="Proteomes" id="UP001175228"/>
    </source>
</evidence>
<sequence length="70" mass="8319">MLMNHDRSSLTCLCLLLANVHMDNLMSIACYYSSICRRQLYIHDRLWINRILVPYAFSCCLHISWRCILP</sequence>
<keyword evidence="3" id="KW-1185">Reference proteome</keyword>
<name>A0AA39PPA8_9AGAR</name>
<keyword evidence="1" id="KW-0732">Signal</keyword>
<comment type="caution">
    <text evidence="2">The sequence shown here is derived from an EMBL/GenBank/DDBJ whole genome shotgun (WGS) entry which is preliminary data.</text>
</comment>
<protein>
    <recommendedName>
        <fullName evidence="4">Secreted protein</fullName>
    </recommendedName>
</protein>
<evidence type="ECO:0000313" key="2">
    <source>
        <dbReference type="EMBL" id="KAK0488028.1"/>
    </source>
</evidence>
<feature type="signal peptide" evidence="1">
    <location>
        <begin position="1"/>
        <end position="22"/>
    </location>
</feature>
<reference evidence="2" key="1">
    <citation type="submission" date="2023-06" db="EMBL/GenBank/DDBJ databases">
        <authorList>
            <consortium name="Lawrence Berkeley National Laboratory"/>
            <person name="Ahrendt S."/>
            <person name="Sahu N."/>
            <person name="Indic B."/>
            <person name="Wong-Bajracharya J."/>
            <person name="Merenyi Z."/>
            <person name="Ke H.-M."/>
            <person name="Monk M."/>
            <person name="Kocsube S."/>
            <person name="Drula E."/>
            <person name="Lipzen A."/>
            <person name="Balint B."/>
            <person name="Henrissat B."/>
            <person name="Andreopoulos B."/>
            <person name="Martin F.M."/>
            <person name="Harder C.B."/>
            <person name="Rigling D."/>
            <person name="Ford K.L."/>
            <person name="Foster G.D."/>
            <person name="Pangilinan J."/>
            <person name="Papanicolaou A."/>
            <person name="Barry K."/>
            <person name="LaButti K."/>
            <person name="Viragh M."/>
            <person name="Koriabine M."/>
            <person name="Yan M."/>
            <person name="Riley R."/>
            <person name="Champramary S."/>
            <person name="Plett K.L."/>
            <person name="Tsai I.J."/>
            <person name="Slot J."/>
            <person name="Sipos G."/>
            <person name="Plett J."/>
            <person name="Nagy L.G."/>
            <person name="Grigoriev I.V."/>
        </authorList>
    </citation>
    <scope>NUCLEOTIDE SEQUENCE</scope>
    <source>
        <strain evidence="2">HWK02</strain>
    </source>
</reference>
<accession>A0AA39PPA8</accession>
<evidence type="ECO:0000256" key="1">
    <source>
        <dbReference type="SAM" id="SignalP"/>
    </source>
</evidence>
<dbReference type="Proteomes" id="UP001175228">
    <property type="component" value="Unassembled WGS sequence"/>
</dbReference>
<dbReference type="EMBL" id="JAUEPU010000042">
    <property type="protein sequence ID" value="KAK0488028.1"/>
    <property type="molecule type" value="Genomic_DNA"/>
</dbReference>
<dbReference type="AlphaFoldDB" id="A0AA39PPA8"/>
<proteinExistence type="predicted"/>
<evidence type="ECO:0008006" key="4">
    <source>
        <dbReference type="Google" id="ProtNLM"/>
    </source>
</evidence>